<evidence type="ECO:0000313" key="1">
    <source>
        <dbReference type="EMBL" id="CAP79879.1"/>
    </source>
</evidence>
<dbReference type="VEuPathDB" id="FungiDB:PCH_Pc12g02520"/>
<keyword evidence="2" id="KW-1185">Reference proteome</keyword>
<dbReference type="OrthoDB" id="4364700at2759"/>
<dbReference type="STRING" id="500485.B6H030"/>
<accession>B6H030</accession>
<organism evidence="1 2">
    <name type="scientific">Penicillium rubens (strain ATCC 28089 / DSM 1075 / NRRL 1951 / Wisconsin 54-1255)</name>
    <name type="common">Penicillium chrysogenum</name>
    <dbReference type="NCBI Taxonomy" id="500485"/>
    <lineage>
        <taxon>Eukaryota</taxon>
        <taxon>Fungi</taxon>
        <taxon>Dikarya</taxon>
        <taxon>Ascomycota</taxon>
        <taxon>Pezizomycotina</taxon>
        <taxon>Eurotiomycetes</taxon>
        <taxon>Eurotiomycetidae</taxon>
        <taxon>Eurotiales</taxon>
        <taxon>Aspergillaceae</taxon>
        <taxon>Penicillium</taxon>
        <taxon>Penicillium chrysogenum species complex</taxon>
    </lineage>
</organism>
<dbReference type="EMBL" id="AM920427">
    <property type="protein sequence ID" value="CAP79879.1"/>
    <property type="molecule type" value="Genomic_DNA"/>
</dbReference>
<gene>
    <name evidence="1" type="ORF">Pc12g02520</name>
    <name evidence="1" type="ORF">PCH_Pc12g02520</name>
</gene>
<dbReference type="BioCyc" id="PCHR:PC12G02520-MONOMER"/>
<reference evidence="1 2" key="1">
    <citation type="journal article" date="2008" name="Nat. Biotechnol.">
        <title>Genome sequencing and analysis of the filamentous fungus Penicillium chrysogenum.</title>
        <authorList>
            <person name="van den Berg M.A."/>
            <person name="Albang R."/>
            <person name="Albermann K."/>
            <person name="Badger J.H."/>
            <person name="Daran J.-M."/>
            <person name="Driessen A.J.M."/>
            <person name="Garcia-Estrada C."/>
            <person name="Fedorova N.D."/>
            <person name="Harris D.M."/>
            <person name="Heijne W.H.M."/>
            <person name="Joardar V.S."/>
            <person name="Kiel J.A.K.W."/>
            <person name="Kovalchuk A."/>
            <person name="Martin J.F."/>
            <person name="Nierman W.C."/>
            <person name="Nijland J.G."/>
            <person name="Pronk J.T."/>
            <person name="Roubos J.A."/>
            <person name="van der Klei I.J."/>
            <person name="van Peij N.N.M.E."/>
            <person name="Veenhuis M."/>
            <person name="von Doehren H."/>
            <person name="Wagner C."/>
            <person name="Wortman J.R."/>
            <person name="Bovenberg R.A.L."/>
        </authorList>
    </citation>
    <scope>NUCLEOTIDE SEQUENCE [LARGE SCALE GENOMIC DNA]</scope>
    <source>
        <strain evidence="2">ATCC 28089 / DSM 1075 / NRRL 1951 / Wisconsin 54-1255</strain>
    </source>
</reference>
<proteinExistence type="predicted"/>
<dbReference type="OMA" id="LMAICKK"/>
<name>B6H030_PENRW</name>
<sequence>MGLSAGALMLKREILEEGRGRAPRSPNSTPLLLSSILAILRLINRHIPPLARMARQKRKSKTVPKTWSQWATAARLHGVFRSSIHKWKNLDSGSKIKEEQYLLLKVLWDIESPTIRAAQDFNLGDSFGQARDWLATFEPFQAYLDTIADDQTPGSSEIKIFEIPREQQRQVCELLQSRRAKGLQSLNEEIVNSSLLSFLMAICKKKPQRQGSMDPTAGFPDRRIQRGSHGVSPGRFPCVRGHVTDRDHSPEIFMQEAAELVAALVTGPPKGLTKDRCLLISQDGDELYITKAYALDKYIAIMRDRDKNSITKNDFLRIRQWGAWKIDEREDIEDFARLVLAIALQSSAEN</sequence>
<dbReference type="HOGENOM" id="CLU_046151_0_0_1"/>
<dbReference type="Proteomes" id="UP000000724">
    <property type="component" value="Contig Pc00c12"/>
</dbReference>
<dbReference type="AlphaFoldDB" id="B6H030"/>
<evidence type="ECO:0000313" key="2">
    <source>
        <dbReference type="Proteomes" id="UP000000724"/>
    </source>
</evidence>
<protein>
    <submittedName>
        <fullName evidence="1">Pc12g02520 protein</fullName>
    </submittedName>
</protein>